<dbReference type="Pfam" id="PF04120">
    <property type="entry name" value="Iron_permease"/>
    <property type="match status" value="1"/>
</dbReference>
<accession>A0ABM9AV89</accession>
<reference evidence="3" key="1">
    <citation type="submission" date="2021-12" db="EMBL/GenBank/DDBJ databases">
        <authorList>
            <person name="Rodrigo-Torres L."/>
            <person name="Arahal R. D."/>
            <person name="Lucena T."/>
        </authorList>
    </citation>
    <scope>NUCLEOTIDE SEQUENCE</scope>
    <source>
        <strain evidence="3">CECT 8858</strain>
    </source>
</reference>
<gene>
    <name evidence="3" type="ORF">EMA8858_04096</name>
</gene>
<dbReference type="RefSeq" id="WP_238808769.1">
    <property type="nucleotide sequence ID" value="NZ_CAKLPY010000008.1"/>
</dbReference>
<dbReference type="EMBL" id="CAKLPY010000008">
    <property type="protein sequence ID" value="CAH0997961.1"/>
    <property type="molecule type" value="Genomic_DNA"/>
</dbReference>
<feature type="coiled-coil region" evidence="1">
    <location>
        <begin position="102"/>
        <end position="129"/>
    </location>
</feature>
<keyword evidence="2" id="KW-0472">Membrane</keyword>
<feature type="transmembrane region" description="Helical" evidence="2">
    <location>
        <begin position="21"/>
        <end position="40"/>
    </location>
</feature>
<keyword evidence="1" id="KW-0175">Coiled coil</keyword>
<proteinExistence type="predicted"/>
<keyword evidence="2" id="KW-0812">Transmembrane</keyword>
<evidence type="ECO:0000256" key="1">
    <source>
        <dbReference type="SAM" id="Coils"/>
    </source>
</evidence>
<evidence type="ECO:0000313" key="4">
    <source>
        <dbReference type="Proteomes" id="UP000837932"/>
    </source>
</evidence>
<dbReference type="Proteomes" id="UP000837932">
    <property type="component" value="Unassembled WGS sequence"/>
</dbReference>
<organism evidence="3 4">
    <name type="scientific">Emticicia aquatica</name>
    <dbReference type="NCBI Taxonomy" id="1681835"/>
    <lineage>
        <taxon>Bacteria</taxon>
        <taxon>Pseudomonadati</taxon>
        <taxon>Bacteroidota</taxon>
        <taxon>Cytophagia</taxon>
        <taxon>Cytophagales</taxon>
        <taxon>Leadbetterellaceae</taxon>
        <taxon>Emticicia</taxon>
    </lineage>
</organism>
<name>A0ABM9AV89_9BACT</name>
<dbReference type="InterPro" id="IPR007251">
    <property type="entry name" value="Iron_permease_Fet4"/>
</dbReference>
<evidence type="ECO:0000256" key="2">
    <source>
        <dbReference type="SAM" id="Phobius"/>
    </source>
</evidence>
<evidence type="ECO:0000313" key="3">
    <source>
        <dbReference type="EMBL" id="CAH0997961.1"/>
    </source>
</evidence>
<protein>
    <recommendedName>
        <fullName evidence="5">Low affinity iron permease family protein</fullName>
    </recommendedName>
</protein>
<keyword evidence="2" id="KW-1133">Transmembrane helix</keyword>
<comment type="caution">
    <text evidence="3">The sequence shown here is derived from an EMBL/GenBank/DDBJ whole genome shotgun (WGS) entry which is preliminary data.</text>
</comment>
<keyword evidence="4" id="KW-1185">Reference proteome</keyword>
<evidence type="ECO:0008006" key="5">
    <source>
        <dbReference type="Google" id="ProtNLM"/>
    </source>
</evidence>
<sequence>MKKIYRHLERFFEKIASVATIILGNSITFTIALLLVVLWFCNRDFANQDINDSFRDIIHGITFLSLFIIQKSFNRFSGSLHLKLNELVVSHSTANNSVINVEMKTEEEISELQKEYTDLAEQIKEVEEKLQ</sequence>